<dbReference type="NCBIfam" id="TIGR01850">
    <property type="entry name" value="argC"/>
    <property type="match status" value="1"/>
</dbReference>
<keyword evidence="6" id="KW-0560">Oxidoreductase</keyword>
<evidence type="ECO:0000259" key="8">
    <source>
        <dbReference type="SMART" id="SM00859"/>
    </source>
</evidence>
<comment type="pathway">
    <text evidence="1">Amino-acid biosynthesis; L-arginine biosynthesis; N(2)-acetyl-L-ornithine from L-glutamate: step 3/4.</text>
</comment>
<evidence type="ECO:0000256" key="6">
    <source>
        <dbReference type="ARBA" id="ARBA00023002"/>
    </source>
</evidence>
<dbReference type="PROSITE" id="PS01224">
    <property type="entry name" value="ARGC"/>
    <property type="match status" value="1"/>
</dbReference>
<dbReference type="PANTHER" id="PTHR32338:SF10">
    <property type="entry name" value="N-ACETYL-GAMMA-GLUTAMYL-PHOSPHATE REDUCTASE, CHLOROPLASTIC-RELATED"/>
    <property type="match status" value="1"/>
</dbReference>
<sequence>MVKIGIAGASGYTGLELIRLLVRHPGVELTVLTSETFQGQNIAEVFPSLNGIVDLELRPLENNIAKDCQVLFLALPHTMAMSKLPDYLQSDCKIIDLSADYRLKDPKAYTDWYSVTHTHPELLEQAVYGLPELHREAIQSARFIANPGCYPTSVVLALAPLLKTDWVDLDSIISDSKSGVSGAGRKPSLITHFTEVNEGVSPYSLAGHRHTPEMEQELSALAGKPVRVTFSPHLIPMTRGMLSTVYINLNQAITDEKLVEHYRNFYKGESFIRVLNPGRFAGSLHVLSSNFCDIGLKVDSRNQRLIITSALDNLIKGASGQAVQNMNIMLGMDEKTGLMAPAIFPEQS</sequence>
<dbReference type="EC" id="1.2.1.38" evidence="2"/>
<comment type="catalytic activity">
    <reaction evidence="7">
        <text>N-acetyl-L-glutamate 5-semialdehyde + phosphate + NADP(+) = N-acetyl-L-glutamyl 5-phosphate + NADPH + H(+)</text>
        <dbReference type="Rhea" id="RHEA:21588"/>
        <dbReference type="ChEBI" id="CHEBI:15378"/>
        <dbReference type="ChEBI" id="CHEBI:29123"/>
        <dbReference type="ChEBI" id="CHEBI:43474"/>
        <dbReference type="ChEBI" id="CHEBI:57783"/>
        <dbReference type="ChEBI" id="CHEBI:57936"/>
        <dbReference type="ChEBI" id="CHEBI:58349"/>
        <dbReference type="EC" id="1.2.1.38"/>
    </reaction>
</comment>
<dbReference type="GO" id="GO:0003942">
    <property type="term" value="F:N-acetyl-gamma-glutamyl-phosphate reductase activity"/>
    <property type="evidence" value="ECO:0007669"/>
    <property type="project" value="UniProtKB-EC"/>
</dbReference>
<evidence type="ECO:0000256" key="4">
    <source>
        <dbReference type="ARBA" id="ARBA00022605"/>
    </source>
</evidence>
<proteinExistence type="inferred from homology"/>
<dbReference type="PANTHER" id="PTHR32338">
    <property type="entry name" value="N-ACETYL-GAMMA-GLUTAMYL-PHOSPHATE REDUCTASE, CHLOROPLASTIC-RELATED-RELATED"/>
    <property type="match status" value="1"/>
</dbReference>
<dbReference type="InterPro" id="IPR023013">
    <property type="entry name" value="AGPR_AS"/>
</dbReference>
<feature type="domain" description="Semialdehyde dehydrogenase NAD-binding" evidence="8">
    <location>
        <begin position="3"/>
        <end position="141"/>
    </location>
</feature>
<dbReference type="GO" id="GO:0051287">
    <property type="term" value="F:NAD binding"/>
    <property type="evidence" value="ECO:0007669"/>
    <property type="project" value="InterPro"/>
</dbReference>
<dbReference type="SMART" id="SM00859">
    <property type="entry name" value="Semialdhyde_dh"/>
    <property type="match status" value="1"/>
</dbReference>
<evidence type="ECO:0000256" key="5">
    <source>
        <dbReference type="ARBA" id="ARBA00022857"/>
    </source>
</evidence>
<dbReference type="GO" id="GO:0070401">
    <property type="term" value="F:NADP+ binding"/>
    <property type="evidence" value="ECO:0007669"/>
    <property type="project" value="InterPro"/>
</dbReference>
<keyword evidence="5" id="KW-0521">NADP</keyword>
<dbReference type="InterPro" id="IPR000534">
    <property type="entry name" value="Semialdehyde_DH_NAD-bd"/>
</dbReference>
<gene>
    <name evidence="9" type="ORF">METZ01_LOCUS169305</name>
</gene>
<evidence type="ECO:0000256" key="7">
    <source>
        <dbReference type="ARBA" id="ARBA00050557"/>
    </source>
</evidence>
<dbReference type="InterPro" id="IPR000706">
    <property type="entry name" value="AGPR_type-1"/>
</dbReference>
<dbReference type="InterPro" id="IPR036291">
    <property type="entry name" value="NAD(P)-bd_dom_sf"/>
</dbReference>
<dbReference type="InterPro" id="IPR050085">
    <property type="entry name" value="AGPR"/>
</dbReference>
<dbReference type="SUPFAM" id="SSF51735">
    <property type="entry name" value="NAD(P)-binding Rossmann-fold domains"/>
    <property type="match status" value="1"/>
</dbReference>
<dbReference type="AlphaFoldDB" id="A0A382BSG2"/>
<dbReference type="FunFam" id="3.30.360.10:FF:000014">
    <property type="entry name" value="N-acetyl-gamma-glutamyl-phosphate reductase"/>
    <property type="match status" value="1"/>
</dbReference>
<dbReference type="Pfam" id="PF01118">
    <property type="entry name" value="Semialdhyde_dh"/>
    <property type="match status" value="1"/>
</dbReference>
<name>A0A382BSG2_9ZZZZ</name>
<dbReference type="GO" id="GO:0006526">
    <property type="term" value="P:L-arginine biosynthetic process"/>
    <property type="evidence" value="ECO:0007669"/>
    <property type="project" value="UniProtKB-KW"/>
</dbReference>
<keyword evidence="4" id="KW-0028">Amino-acid biosynthesis</keyword>
<dbReference type="HAMAP" id="MF_00150">
    <property type="entry name" value="ArgC_type1"/>
    <property type="match status" value="1"/>
</dbReference>
<evidence type="ECO:0000256" key="1">
    <source>
        <dbReference type="ARBA" id="ARBA00004862"/>
    </source>
</evidence>
<organism evidence="9">
    <name type="scientific">marine metagenome</name>
    <dbReference type="NCBI Taxonomy" id="408172"/>
    <lineage>
        <taxon>unclassified sequences</taxon>
        <taxon>metagenomes</taxon>
        <taxon>ecological metagenomes</taxon>
    </lineage>
</organism>
<dbReference type="CDD" id="cd17895">
    <property type="entry name" value="AGPR_1_N"/>
    <property type="match status" value="1"/>
</dbReference>
<dbReference type="Gene3D" id="3.40.50.720">
    <property type="entry name" value="NAD(P)-binding Rossmann-like Domain"/>
    <property type="match status" value="1"/>
</dbReference>
<dbReference type="Pfam" id="PF22698">
    <property type="entry name" value="Semialdhyde_dhC_1"/>
    <property type="match status" value="1"/>
</dbReference>
<dbReference type="Gene3D" id="3.30.360.10">
    <property type="entry name" value="Dihydrodipicolinate Reductase, domain 2"/>
    <property type="match status" value="1"/>
</dbReference>
<evidence type="ECO:0000256" key="2">
    <source>
        <dbReference type="ARBA" id="ARBA00013072"/>
    </source>
</evidence>
<dbReference type="SUPFAM" id="SSF55347">
    <property type="entry name" value="Glyceraldehyde-3-phosphate dehydrogenase-like, C-terminal domain"/>
    <property type="match status" value="1"/>
</dbReference>
<dbReference type="EMBL" id="UINC01031042">
    <property type="protein sequence ID" value="SVB16451.1"/>
    <property type="molecule type" value="Genomic_DNA"/>
</dbReference>
<dbReference type="CDD" id="cd23934">
    <property type="entry name" value="AGPR_1_C"/>
    <property type="match status" value="1"/>
</dbReference>
<dbReference type="InterPro" id="IPR058924">
    <property type="entry name" value="AGPR_dimerisation_dom"/>
</dbReference>
<evidence type="ECO:0000313" key="9">
    <source>
        <dbReference type="EMBL" id="SVB16451.1"/>
    </source>
</evidence>
<protein>
    <recommendedName>
        <fullName evidence="2">N-acetyl-gamma-glutamyl-phosphate reductase</fullName>
        <ecNumber evidence="2">1.2.1.38</ecNumber>
    </recommendedName>
</protein>
<evidence type="ECO:0000256" key="3">
    <source>
        <dbReference type="ARBA" id="ARBA00022571"/>
    </source>
</evidence>
<keyword evidence="3" id="KW-0055">Arginine biosynthesis</keyword>
<reference evidence="9" key="1">
    <citation type="submission" date="2018-05" db="EMBL/GenBank/DDBJ databases">
        <authorList>
            <person name="Lanie J.A."/>
            <person name="Ng W.-L."/>
            <person name="Kazmierczak K.M."/>
            <person name="Andrzejewski T.M."/>
            <person name="Davidsen T.M."/>
            <person name="Wayne K.J."/>
            <person name="Tettelin H."/>
            <person name="Glass J.I."/>
            <person name="Rusch D."/>
            <person name="Podicherti R."/>
            <person name="Tsui H.-C.T."/>
            <person name="Winkler M.E."/>
        </authorList>
    </citation>
    <scope>NUCLEOTIDE SEQUENCE</scope>
</reference>
<accession>A0A382BSG2</accession>